<dbReference type="AlphaFoldDB" id="A0A7I8KK34"/>
<evidence type="ECO:0000313" key="2">
    <source>
        <dbReference type="Proteomes" id="UP000663760"/>
    </source>
</evidence>
<gene>
    <name evidence="1" type="ORF">SI8410_06008824</name>
</gene>
<dbReference type="PANTHER" id="PTHR35304:SF1">
    <property type="entry name" value="OS05G0120300 PROTEIN"/>
    <property type="match status" value="1"/>
</dbReference>
<protein>
    <submittedName>
        <fullName evidence="1">Uncharacterized protein</fullName>
    </submittedName>
</protein>
<dbReference type="EMBL" id="LR746269">
    <property type="protein sequence ID" value="CAA7398159.1"/>
    <property type="molecule type" value="Genomic_DNA"/>
</dbReference>
<organism evidence="1 2">
    <name type="scientific">Spirodela intermedia</name>
    <name type="common">Intermediate duckweed</name>
    <dbReference type="NCBI Taxonomy" id="51605"/>
    <lineage>
        <taxon>Eukaryota</taxon>
        <taxon>Viridiplantae</taxon>
        <taxon>Streptophyta</taxon>
        <taxon>Embryophyta</taxon>
        <taxon>Tracheophyta</taxon>
        <taxon>Spermatophyta</taxon>
        <taxon>Magnoliopsida</taxon>
        <taxon>Liliopsida</taxon>
        <taxon>Araceae</taxon>
        <taxon>Lemnoideae</taxon>
        <taxon>Spirodela</taxon>
    </lineage>
</organism>
<proteinExistence type="predicted"/>
<sequence length="154" mass="17554">MGCMEGGAPVRATYVNLYRWPESDVEFVGRVCGGEGEKRRRQWQQPRVVDSYSCRQMYLRSYTFSRKESVPERTRRCLGKMKKKVGGIIVNGNMTPGCCCVGRMEKKRKKKKEKEKCGVVRRLREVSLAAVRSIFLRLLACTASVDLGNYQASS</sequence>
<dbReference type="PANTHER" id="PTHR35304">
    <property type="entry name" value="OS05G0120300 PROTEIN-RELATED"/>
    <property type="match status" value="1"/>
</dbReference>
<accession>A0A7I8KK34</accession>
<dbReference type="Proteomes" id="UP000663760">
    <property type="component" value="Chromosome 6"/>
</dbReference>
<dbReference type="OrthoDB" id="749576at2759"/>
<evidence type="ECO:0000313" key="1">
    <source>
        <dbReference type="EMBL" id="CAA7398159.1"/>
    </source>
</evidence>
<name>A0A7I8KK34_SPIIN</name>
<reference evidence="1" key="1">
    <citation type="submission" date="2020-02" db="EMBL/GenBank/DDBJ databases">
        <authorList>
            <person name="Scholz U."/>
            <person name="Mascher M."/>
            <person name="Fiebig A."/>
        </authorList>
    </citation>
    <scope>NUCLEOTIDE SEQUENCE</scope>
</reference>
<keyword evidence="2" id="KW-1185">Reference proteome</keyword>